<proteinExistence type="predicted"/>
<organism evidence="1 2">
    <name type="scientific">Streblomastix strix</name>
    <dbReference type="NCBI Taxonomy" id="222440"/>
    <lineage>
        <taxon>Eukaryota</taxon>
        <taxon>Metamonada</taxon>
        <taxon>Preaxostyla</taxon>
        <taxon>Oxymonadida</taxon>
        <taxon>Streblomastigidae</taxon>
        <taxon>Streblomastix</taxon>
    </lineage>
</organism>
<gene>
    <name evidence="1" type="ORF">EZS28_014435</name>
</gene>
<reference evidence="1 2" key="1">
    <citation type="submission" date="2019-03" db="EMBL/GenBank/DDBJ databases">
        <title>Single cell metagenomics reveals metabolic interactions within the superorganism composed of flagellate Streblomastix strix and complex community of Bacteroidetes bacteria on its surface.</title>
        <authorList>
            <person name="Treitli S.C."/>
            <person name="Kolisko M."/>
            <person name="Husnik F."/>
            <person name="Keeling P."/>
            <person name="Hampl V."/>
        </authorList>
    </citation>
    <scope>NUCLEOTIDE SEQUENCE [LARGE SCALE GENOMIC DNA]</scope>
    <source>
        <strain evidence="1">ST1C</strain>
    </source>
</reference>
<evidence type="ECO:0000313" key="2">
    <source>
        <dbReference type="Proteomes" id="UP000324800"/>
    </source>
</evidence>
<evidence type="ECO:0000313" key="1">
    <source>
        <dbReference type="EMBL" id="KAA6390038.1"/>
    </source>
</evidence>
<sequence>MTALNQQSAVKARMLLHDIDAYNKNTVDFIRGQIDKVVDIDKEFVQIVKPLKNESLNAEAARRLDLKIWALDPLPTEKLAKHAQ</sequence>
<comment type="caution">
    <text evidence="1">The sequence shown here is derived from an EMBL/GenBank/DDBJ whole genome shotgun (WGS) entry which is preliminary data.</text>
</comment>
<dbReference type="EMBL" id="SNRW01003369">
    <property type="protein sequence ID" value="KAA6390038.1"/>
    <property type="molecule type" value="Genomic_DNA"/>
</dbReference>
<protein>
    <submittedName>
        <fullName evidence="1">Uncharacterized protein</fullName>
    </submittedName>
</protein>
<dbReference type="AlphaFoldDB" id="A0A5J4W588"/>
<dbReference type="Proteomes" id="UP000324800">
    <property type="component" value="Unassembled WGS sequence"/>
</dbReference>
<name>A0A5J4W588_9EUKA</name>
<accession>A0A5J4W588</accession>
<dbReference type="OrthoDB" id="10303029at2759"/>